<dbReference type="AlphaFoldDB" id="A0A3R6YKW9"/>
<dbReference type="GO" id="GO:0003676">
    <property type="term" value="F:nucleic acid binding"/>
    <property type="evidence" value="ECO:0007669"/>
    <property type="project" value="InterPro"/>
</dbReference>
<accession>A0A3R6YKW9</accession>
<comment type="caution">
    <text evidence="2">The sequence shown here is derived from an EMBL/GenBank/DDBJ whole genome shotgun (WGS) entry which is preliminary data.</text>
</comment>
<feature type="domain" description="Tc1-like transposase DDE" evidence="1">
    <location>
        <begin position="139"/>
        <end position="279"/>
    </location>
</feature>
<dbReference type="Pfam" id="PF13358">
    <property type="entry name" value="DDE_3"/>
    <property type="match status" value="1"/>
</dbReference>
<proteinExistence type="predicted"/>
<organism evidence="2 3">
    <name type="scientific">Aphanomyces astaci</name>
    <name type="common">Crayfish plague agent</name>
    <dbReference type="NCBI Taxonomy" id="112090"/>
    <lineage>
        <taxon>Eukaryota</taxon>
        <taxon>Sar</taxon>
        <taxon>Stramenopiles</taxon>
        <taxon>Oomycota</taxon>
        <taxon>Saprolegniomycetes</taxon>
        <taxon>Saprolegniales</taxon>
        <taxon>Verrucalvaceae</taxon>
        <taxon>Aphanomyces</taxon>
    </lineage>
</organism>
<name>A0A3R6YKW9_APHAT</name>
<dbReference type="Proteomes" id="UP000285430">
    <property type="component" value="Unassembled WGS sequence"/>
</dbReference>
<sequence length="305" mass="34637">MSTRSKQKGPTDAETMRVLVAYEQGEDWKVVAKHNGVAMTTARHVINKGHVNNLPRGGTRLGRTKVTYTLTAMKHFITNDFPGTVLSLQTISRHLLGMLYTIKAVRIQPVTCNNEVNKTKRKAFQDTLLQHQQCGDYIVYYDDTNYNIYCITPSDVQRRASEQSLVLPPSKGPNHQVQCAVSIEQGLVCHRLERGSIKMAQNAAFVEEVYQAVKASTSWNTKFEDKRVVIVLDNAPAHSQTEQRVEPHEDLVFERLGPYSPMLNPIESCFSVLKAHIKRFLASRTNVLFKRGEFNSFLESRMRLL</sequence>
<evidence type="ECO:0000313" key="3">
    <source>
        <dbReference type="Proteomes" id="UP000285430"/>
    </source>
</evidence>
<reference evidence="2 3" key="1">
    <citation type="submission" date="2018-08" db="EMBL/GenBank/DDBJ databases">
        <title>Aphanomyces genome sequencing and annotation.</title>
        <authorList>
            <person name="Minardi D."/>
            <person name="Oidtmann B."/>
            <person name="Van Der Giezen M."/>
            <person name="Studholme D.J."/>
        </authorList>
    </citation>
    <scope>NUCLEOTIDE SEQUENCE [LARGE SCALE GENOMIC DNA]</scope>
    <source>
        <strain evidence="2 3">Da</strain>
    </source>
</reference>
<dbReference type="InterPro" id="IPR038717">
    <property type="entry name" value="Tc1-like_DDE_dom"/>
</dbReference>
<protein>
    <recommendedName>
        <fullName evidence="1">Tc1-like transposase DDE domain-containing protein</fullName>
    </recommendedName>
</protein>
<evidence type="ECO:0000313" key="2">
    <source>
        <dbReference type="EMBL" id="RHZ17679.1"/>
    </source>
</evidence>
<dbReference type="VEuPathDB" id="FungiDB:H257_15660"/>
<gene>
    <name evidence="2" type="ORF">DYB37_013807</name>
</gene>
<dbReference type="EMBL" id="QUTH01003719">
    <property type="protein sequence ID" value="RHZ17679.1"/>
    <property type="molecule type" value="Genomic_DNA"/>
</dbReference>
<dbReference type="InterPro" id="IPR036397">
    <property type="entry name" value="RNaseH_sf"/>
</dbReference>
<evidence type="ECO:0000259" key="1">
    <source>
        <dbReference type="Pfam" id="PF13358"/>
    </source>
</evidence>
<dbReference type="Gene3D" id="3.30.420.10">
    <property type="entry name" value="Ribonuclease H-like superfamily/Ribonuclease H"/>
    <property type="match status" value="1"/>
</dbReference>